<dbReference type="AlphaFoldDB" id="A0A5C6LIJ7"/>
<feature type="domain" description="Secretin/TonB short N-terminal" evidence="9">
    <location>
        <begin position="48"/>
        <end position="98"/>
    </location>
</feature>
<dbReference type="OrthoDB" id="9768177at2"/>
<dbReference type="InterPro" id="IPR011662">
    <property type="entry name" value="Secretin/TonB_short_N"/>
</dbReference>
<evidence type="ECO:0000256" key="6">
    <source>
        <dbReference type="ARBA" id="ARBA00023237"/>
    </source>
</evidence>
<dbReference type="GO" id="GO:0009279">
    <property type="term" value="C:cell outer membrane"/>
    <property type="evidence" value="ECO:0007669"/>
    <property type="project" value="UniProtKB-SubCell"/>
</dbReference>
<evidence type="ECO:0000256" key="3">
    <source>
        <dbReference type="ARBA" id="ARBA00022452"/>
    </source>
</evidence>
<evidence type="ECO:0000256" key="2">
    <source>
        <dbReference type="ARBA" id="ARBA00022448"/>
    </source>
</evidence>
<comment type="similarity">
    <text evidence="7">Belongs to the TonB-dependent receptor family.</text>
</comment>
<evidence type="ECO:0000256" key="4">
    <source>
        <dbReference type="ARBA" id="ARBA00022692"/>
    </source>
</evidence>
<organism evidence="10 11">
    <name type="scientific">Chitinophaga pinensis</name>
    <dbReference type="NCBI Taxonomy" id="79329"/>
    <lineage>
        <taxon>Bacteria</taxon>
        <taxon>Pseudomonadati</taxon>
        <taxon>Bacteroidota</taxon>
        <taxon>Chitinophagia</taxon>
        <taxon>Chitinophagales</taxon>
        <taxon>Chitinophagaceae</taxon>
        <taxon>Chitinophaga</taxon>
    </lineage>
</organism>
<dbReference type="Proteomes" id="UP000318815">
    <property type="component" value="Unassembled WGS sequence"/>
</dbReference>
<keyword evidence="6 7" id="KW-0998">Cell outer membrane</keyword>
<dbReference type="InterPro" id="IPR036942">
    <property type="entry name" value="Beta-barrel_TonB_sf"/>
</dbReference>
<evidence type="ECO:0000256" key="1">
    <source>
        <dbReference type="ARBA" id="ARBA00004571"/>
    </source>
</evidence>
<evidence type="ECO:0000256" key="8">
    <source>
        <dbReference type="SAM" id="SignalP"/>
    </source>
</evidence>
<dbReference type="EMBL" id="VOHS01000066">
    <property type="protein sequence ID" value="TWV92730.1"/>
    <property type="molecule type" value="Genomic_DNA"/>
</dbReference>
<keyword evidence="2 7" id="KW-0813">Transport</keyword>
<feature type="signal peptide" evidence="8">
    <location>
        <begin position="1"/>
        <end position="25"/>
    </location>
</feature>
<keyword evidence="5 7" id="KW-0472">Membrane</keyword>
<gene>
    <name evidence="10" type="ORF">FEF09_28130</name>
</gene>
<keyword evidence="11" id="KW-1185">Reference proteome</keyword>
<dbReference type="InterPro" id="IPR008969">
    <property type="entry name" value="CarboxyPept-like_regulatory"/>
</dbReference>
<dbReference type="RefSeq" id="WP_146308171.1">
    <property type="nucleotide sequence ID" value="NZ_VOHS01000066.1"/>
</dbReference>
<proteinExistence type="inferred from homology"/>
<dbReference type="SUPFAM" id="SSF56935">
    <property type="entry name" value="Porins"/>
    <property type="match status" value="1"/>
</dbReference>
<dbReference type="InterPro" id="IPR023997">
    <property type="entry name" value="TonB-dep_OMP_SusC/RagA_CS"/>
</dbReference>
<keyword evidence="4 7" id="KW-0812">Transmembrane</keyword>
<comment type="caution">
    <text evidence="10">The sequence shown here is derived from an EMBL/GenBank/DDBJ whole genome shotgun (WGS) entry which is preliminary data.</text>
</comment>
<dbReference type="InterPro" id="IPR023996">
    <property type="entry name" value="TonB-dep_OMP_SusC/RagA"/>
</dbReference>
<evidence type="ECO:0000256" key="5">
    <source>
        <dbReference type="ARBA" id="ARBA00023136"/>
    </source>
</evidence>
<keyword evidence="8" id="KW-0732">Signal</keyword>
<protein>
    <submittedName>
        <fullName evidence="10">SusC/RagA family TonB-linked outer membrane protein</fullName>
    </submittedName>
</protein>
<dbReference type="Gene3D" id="2.40.170.20">
    <property type="entry name" value="TonB-dependent receptor, beta-barrel domain"/>
    <property type="match status" value="1"/>
</dbReference>
<name>A0A5C6LIJ7_9BACT</name>
<evidence type="ECO:0000256" key="7">
    <source>
        <dbReference type="PROSITE-ProRule" id="PRU01360"/>
    </source>
</evidence>
<dbReference type="Pfam" id="PF07715">
    <property type="entry name" value="Plug"/>
    <property type="match status" value="1"/>
</dbReference>
<evidence type="ECO:0000313" key="10">
    <source>
        <dbReference type="EMBL" id="TWV92730.1"/>
    </source>
</evidence>
<dbReference type="PROSITE" id="PS52016">
    <property type="entry name" value="TONB_DEPENDENT_REC_3"/>
    <property type="match status" value="1"/>
</dbReference>
<dbReference type="SMART" id="SM00965">
    <property type="entry name" value="STN"/>
    <property type="match status" value="1"/>
</dbReference>
<reference evidence="10 11" key="1">
    <citation type="submission" date="2019-08" db="EMBL/GenBank/DDBJ databases">
        <title>Whole genome sequencing of chitin degrading bacteria Chitinophaga pinensis YS16.</title>
        <authorList>
            <person name="Singh R.P."/>
            <person name="Manchanda G."/>
            <person name="Maurya I.K."/>
            <person name="Joshi N.K."/>
            <person name="Srivastava A.K."/>
        </authorList>
    </citation>
    <scope>NUCLEOTIDE SEQUENCE [LARGE SCALE GENOMIC DNA]</scope>
    <source>
        <strain evidence="10 11">YS-16</strain>
    </source>
</reference>
<comment type="subcellular location">
    <subcellularLocation>
        <location evidence="1 7">Cell outer membrane</location>
        <topology evidence="1 7">Multi-pass membrane protein</topology>
    </subcellularLocation>
</comment>
<feature type="chain" id="PRO_5022763546" evidence="8">
    <location>
        <begin position="26"/>
        <end position="1154"/>
    </location>
</feature>
<dbReference type="NCBIfam" id="TIGR04057">
    <property type="entry name" value="SusC_RagA_signa"/>
    <property type="match status" value="1"/>
</dbReference>
<dbReference type="InterPro" id="IPR037066">
    <property type="entry name" value="Plug_dom_sf"/>
</dbReference>
<evidence type="ECO:0000313" key="11">
    <source>
        <dbReference type="Proteomes" id="UP000318815"/>
    </source>
</evidence>
<dbReference type="Gene3D" id="2.170.130.10">
    <property type="entry name" value="TonB-dependent receptor, plug domain"/>
    <property type="match status" value="1"/>
</dbReference>
<dbReference type="Gene3D" id="3.55.50.30">
    <property type="match status" value="1"/>
</dbReference>
<dbReference type="SUPFAM" id="SSF49464">
    <property type="entry name" value="Carboxypeptidase regulatory domain-like"/>
    <property type="match status" value="1"/>
</dbReference>
<dbReference type="InterPro" id="IPR039426">
    <property type="entry name" value="TonB-dep_rcpt-like"/>
</dbReference>
<accession>A0A5C6LIJ7</accession>
<keyword evidence="3 7" id="KW-1134">Transmembrane beta strand</keyword>
<evidence type="ECO:0000259" key="9">
    <source>
        <dbReference type="SMART" id="SM00965"/>
    </source>
</evidence>
<dbReference type="NCBIfam" id="TIGR04056">
    <property type="entry name" value="OMP_RagA_SusC"/>
    <property type="match status" value="1"/>
</dbReference>
<dbReference type="Pfam" id="PF13715">
    <property type="entry name" value="CarbopepD_reg_2"/>
    <property type="match status" value="1"/>
</dbReference>
<dbReference type="InterPro" id="IPR012910">
    <property type="entry name" value="Plug_dom"/>
</dbReference>
<sequence>MVLKIVTFLMLVTLMHVSASSFSQAISLNEKDTPVEKVLERISKQSGFHFFYDAATFANYKVTISLKDAQIEKALDSCLRGLPVTYKIMGKNVVLLSAEKNNNASTSPQQARIVKGTVFDEDMKLLIGVTIRNRNSGKGTVTDSKGGYAIPADIGDVLVISFVGYITREATVGNQPTIDFQLKVTNAALNQVVVVGYGSTRKKDLIGSVASVNVNEIRNVPFATIDIGLAGKAAGVQVVQSDGSPGGVANIRVRGGTSILGGNDPLYIIDGVQITPTSRYIKTPGEVVDPIARSTNFSDPSNAISGAYARGLNSLAGLNINDIESIDILKDASATAIYGSKAANGVVIITTKQGTQDTKPYFELNNYTGVSRPVKAEVLNADQYRMILKEAAANYNADRAAMGLQPAATANKILNDPAYLGTDNTDWLSLVLRNGLTQNTDVSVRGGGRGTRYYTSLSYSEQKGVVKGTDFQRLSGKLNLDNQVNARLKFTTNINYAFSTNNITNGAYAQALYAPPTRAPYNPDGTLANLAGSAVNSDNFNGFQNPLALLNGINKGKNGLFLGSLALEYNIVNGLKFRSQASINYNQYHQRNYTPSSAQVQTASGAGSSMGGIGSQGQTETTSYLYENTLSYNKQFGPDHRLDVVAGTSWQEDRSNSFQASGQTYPDDFILNNLSSAAVTLPAKSAAFQNALLSFYLRANYAFKDKYLITFTGRSDASSKFSSDNRVGYFPSGGIGWRISQEKFMKKLTWIDDMKLRASAGYTGTQNIGNYLYRTLYTPVSYNGTNAVIPSQLGNNKVKWEQTLQKDAGIDISMFRSRLVVNVGVYEKKSSGLLFNQPLPASSSYSSVIANLADIRNRGLEIEVSGNVITGKHAGWRSSLNMSFNRSLVTGLNMDYTDPNHGGGVTSSGGQSYIMSNTVLRTGYPVGQFVGTPFNGIIQNKEQLEAYKTAFPYYAFFTPYLNIGDPMFTLATTGPLTGFPDSYALIGSAAPKFYGGWTNTFNWRNFTLSALLTYSYGGHILYAADIANKSVSDLTNKGVRILDRWTPENTDSDRPRLIYGQNVNYTGSNDIYSSSFIKLKSITLNYQFPETLLKRTKIQGASIYASATNLFTITNYPGQDPEVSNDPYSIVDGYTDSNNYPTIRQFVLGFRFGF</sequence>